<dbReference type="AlphaFoldDB" id="A0A8T2PIW9"/>
<protein>
    <submittedName>
        <fullName evidence="1">Uncharacterized protein</fullName>
    </submittedName>
</protein>
<gene>
    <name evidence="1" type="ORF">JZ751_020898</name>
</gene>
<name>A0A8T2PIW9_9TELE</name>
<evidence type="ECO:0000313" key="1">
    <source>
        <dbReference type="EMBL" id="KAG9352484.1"/>
    </source>
</evidence>
<organism evidence="1 2">
    <name type="scientific">Albula glossodonta</name>
    <name type="common">roundjaw bonefish</name>
    <dbReference type="NCBI Taxonomy" id="121402"/>
    <lineage>
        <taxon>Eukaryota</taxon>
        <taxon>Metazoa</taxon>
        <taxon>Chordata</taxon>
        <taxon>Craniata</taxon>
        <taxon>Vertebrata</taxon>
        <taxon>Euteleostomi</taxon>
        <taxon>Actinopterygii</taxon>
        <taxon>Neopterygii</taxon>
        <taxon>Teleostei</taxon>
        <taxon>Albuliformes</taxon>
        <taxon>Albulidae</taxon>
        <taxon>Albula</taxon>
    </lineage>
</organism>
<keyword evidence="2" id="KW-1185">Reference proteome</keyword>
<accession>A0A8T2PIW9</accession>
<reference evidence="1" key="1">
    <citation type="thesis" date="2021" institute="BYU ScholarsArchive" country="Provo, UT, USA">
        <title>Applications of and Algorithms for Genome Assembly and Genomic Analyses with an Emphasis on Marine Teleosts.</title>
        <authorList>
            <person name="Pickett B.D."/>
        </authorList>
    </citation>
    <scope>NUCLEOTIDE SEQUENCE</scope>
    <source>
        <strain evidence="1">HI-2016</strain>
    </source>
</reference>
<proteinExistence type="predicted"/>
<evidence type="ECO:0000313" key="2">
    <source>
        <dbReference type="Proteomes" id="UP000824540"/>
    </source>
</evidence>
<dbReference type="EMBL" id="JAFBMS010000005">
    <property type="protein sequence ID" value="KAG9352484.1"/>
    <property type="molecule type" value="Genomic_DNA"/>
</dbReference>
<comment type="caution">
    <text evidence="1">The sequence shown here is derived from an EMBL/GenBank/DDBJ whole genome shotgun (WGS) entry which is preliminary data.</text>
</comment>
<sequence length="134" mass="15021">MSRRSVLNFGAGVEMFCEESLCHFCGRRQEENSPVEHLPCLHGETARGQRSCSLLSLCLNLHSTLLYQARSVTPSPHWLVLIALPLNCSRTAYLVFMLRFSLEKRSVFGDLTRKPPEDQLISFSEATSGPPVLV</sequence>
<dbReference type="Proteomes" id="UP000824540">
    <property type="component" value="Unassembled WGS sequence"/>
</dbReference>